<proteinExistence type="predicted"/>
<dbReference type="EMBL" id="BNAO01000002">
    <property type="protein sequence ID" value="GHG65223.1"/>
    <property type="molecule type" value="Genomic_DNA"/>
</dbReference>
<keyword evidence="1" id="KW-0472">Membrane</keyword>
<protein>
    <recommendedName>
        <fullName evidence="4">Toxin CptA</fullName>
    </recommendedName>
</protein>
<evidence type="ECO:0000256" key="1">
    <source>
        <dbReference type="SAM" id="Phobius"/>
    </source>
</evidence>
<organism evidence="2 3">
    <name type="scientific">Alishewanella longhuensis</name>
    <dbReference type="NCBI Taxonomy" id="1091037"/>
    <lineage>
        <taxon>Bacteria</taxon>
        <taxon>Pseudomonadati</taxon>
        <taxon>Pseudomonadota</taxon>
        <taxon>Gammaproteobacteria</taxon>
        <taxon>Alteromonadales</taxon>
        <taxon>Alteromonadaceae</taxon>
        <taxon>Alishewanella</taxon>
    </lineage>
</organism>
<accession>A0ABQ3L0Y5</accession>
<dbReference type="Proteomes" id="UP000659697">
    <property type="component" value="Unassembled WGS sequence"/>
</dbReference>
<dbReference type="InterPro" id="IPR009883">
    <property type="entry name" value="YgfX"/>
</dbReference>
<comment type="caution">
    <text evidence="2">The sequence shown here is derived from an EMBL/GenBank/DDBJ whole genome shotgun (WGS) entry which is preliminary data.</text>
</comment>
<keyword evidence="1" id="KW-1133">Transmembrane helix</keyword>
<evidence type="ECO:0000313" key="3">
    <source>
        <dbReference type="Proteomes" id="UP000659697"/>
    </source>
</evidence>
<keyword evidence="3" id="KW-1185">Reference proteome</keyword>
<name>A0ABQ3L0Y5_9ALTE</name>
<evidence type="ECO:0000313" key="2">
    <source>
        <dbReference type="EMBL" id="GHG65223.1"/>
    </source>
</evidence>
<sequence length="113" mass="13212">MLLPLSGSGYLLAGVLLTLWFYALMCTWPQPFRATVLHIDQHGALYWQQQVLASGQLSQRSLITNWLLLLDWQDSQGQMHQLCLFRDQLTEQDYRALARQLQLQRWRGPSVNR</sequence>
<feature type="transmembrane region" description="Helical" evidence="1">
    <location>
        <begin position="6"/>
        <end position="25"/>
    </location>
</feature>
<evidence type="ECO:0008006" key="4">
    <source>
        <dbReference type="Google" id="ProtNLM"/>
    </source>
</evidence>
<gene>
    <name evidence="2" type="ORF">GCM10010919_12410</name>
</gene>
<keyword evidence="1" id="KW-0812">Transmembrane</keyword>
<reference evidence="3" key="1">
    <citation type="journal article" date="2019" name="Int. J. Syst. Evol. Microbiol.">
        <title>The Global Catalogue of Microorganisms (GCM) 10K type strain sequencing project: providing services to taxonomists for standard genome sequencing and annotation.</title>
        <authorList>
            <consortium name="The Broad Institute Genomics Platform"/>
            <consortium name="The Broad Institute Genome Sequencing Center for Infectious Disease"/>
            <person name="Wu L."/>
            <person name="Ma J."/>
        </authorList>
    </citation>
    <scope>NUCLEOTIDE SEQUENCE [LARGE SCALE GENOMIC DNA]</scope>
    <source>
        <strain evidence="3">CGMCC 1.7003</strain>
    </source>
</reference>
<dbReference type="Pfam" id="PF07254">
    <property type="entry name" value="Cpta_toxin"/>
    <property type="match status" value="1"/>
</dbReference>